<dbReference type="PANTHER" id="PTHR32243:SF50">
    <property type="entry name" value="MALTOSE_MALTODEXTRIN TRANSPORT SYSTEM PERMEASE PROTEIN MALG"/>
    <property type="match status" value="1"/>
</dbReference>
<dbReference type="Pfam" id="PF00528">
    <property type="entry name" value="BPD_transp_1"/>
    <property type="match status" value="1"/>
</dbReference>
<keyword evidence="4" id="KW-1003">Cell membrane</keyword>
<organism evidence="11">
    <name type="scientific">marine metagenome</name>
    <dbReference type="NCBI Taxonomy" id="408172"/>
    <lineage>
        <taxon>unclassified sequences</taxon>
        <taxon>metagenomes</taxon>
        <taxon>ecological metagenomes</taxon>
    </lineage>
</organism>
<evidence type="ECO:0000256" key="5">
    <source>
        <dbReference type="ARBA" id="ARBA00022597"/>
    </source>
</evidence>
<feature type="transmembrane region" description="Helical" evidence="9">
    <location>
        <begin position="234"/>
        <end position="257"/>
    </location>
</feature>
<protein>
    <recommendedName>
        <fullName evidence="10">ABC transmembrane type-1 domain-containing protein</fullName>
    </recommendedName>
</protein>
<sequence>MNYLGSNIIKYVIILTAVAFFFFPIWWMFITSMKPQLEVMYYPPKFLPPEITFKYYFDSLHWEAGHSIKNSFIITSITTVVATILGCMAGYSFARYKIGGFHLPFWVLSIRMMPPVAAIIPLFMIMLKLRLIDTHLAIMITHLLVTLPFAVWMMRGFFIEMPVEIEEAATIDGCSKWQILWRIALPLTAPGIAVTALFCFIFSWNEFIFALVLSRKDAITLPVIIAGTRTQFGIHWSVMTAMSAMACLPVFVIALVAQKYLVRGLTLGAIK</sequence>
<keyword evidence="5" id="KW-0762">Sugar transport</keyword>
<comment type="similarity">
    <text evidence="2">Belongs to the binding-protein-dependent transport system permease family. MalFG subfamily.</text>
</comment>
<evidence type="ECO:0000259" key="10">
    <source>
        <dbReference type="PROSITE" id="PS50928"/>
    </source>
</evidence>
<name>A0A382G737_9ZZZZ</name>
<feature type="domain" description="ABC transmembrane type-1" evidence="10">
    <location>
        <begin position="68"/>
        <end position="257"/>
    </location>
</feature>
<accession>A0A382G737</accession>
<evidence type="ECO:0000256" key="2">
    <source>
        <dbReference type="ARBA" id="ARBA00009047"/>
    </source>
</evidence>
<proteinExistence type="inferred from homology"/>
<feature type="transmembrane region" description="Helical" evidence="9">
    <location>
        <begin position="12"/>
        <end position="30"/>
    </location>
</feature>
<feature type="transmembrane region" description="Helical" evidence="9">
    <location>
        <begin position="72"/>
        <end position="93"/>
    </location>
</feature>
<dbReference type="GO" id="GO:0055085">
    <property type="term" value="P:transmembrane transport"/>
    <property type="evidence" value="ECO:0007669"/>
    <property type="project" value="InterPro"/>
</dbReference>
<keyword evidence="6 9" id="KW-0812">Transmembrane</keyword>
<gene>
    <name evidence="11" type="ORF">METZ01_LOCUS223459</name>
</gene>
<feature type="transmembrane region" description="Helical" evidence="9">
    <location>
        <begin position="136"/>
        <end position="158"/>
    </location>
</feature>
<dbReference type="PANTHER" id="PTHR32243">
    <property type="entry name" value="MALTOSE TRANSPORT SYSTEM PERMEASE-RELATED"/>
    <property type="match status" value="1"/>
</dbReference>
<evidence type="ECO:0000256" key="7">
    <source>
        <dbReference type="ARBA" id="ARBA00022989"/>
    </source>
</evidence>
<dbReference type="Gene3D" id="1.10.3720.10">
    <property type="entry name" value="MetI-like"/>
    <property type="match status" value="1"/>
</dbReference>
<evidence type="ECO:0000313" key="11">
    <source>
        <dbReference type="EMBL" id="SVB70605.1"/>
    </source>
</evidence>
<feature type="transmembrane region" description="Helical" evidence="9">
    <location>
        <begin position="179"/>
        <end position="204"/>
    </location>
</feature>
<dbReference type="InterPro" id="IPR035906">
    <property type="entry name" value="MetI-like_sf"/>
</dbReference>
<evidence type="ECO:0000256" key="6">
    <source>
        <dbReference type="ARBA" id="ARBA00022692"/>
    </source>
</evidence>
<keyword evidence="3" id="KW-0813">Transport</keyword>
<dbReference type="AlphaFoldDB" id="A0A382G737"/>
<dbReference type="InterPro" id="IPR000515">
    <property type="entry name" value="MetI-like"/>
</dbReference>
<comment type="subcellular location">
    <subcellularLocation>
        <location evidence="1">Cell membrane</location>
        <topology evidence="1">Multi-pass membrane protein</topology>
    </subcellularLocation>
</comment>
<dbReference type="GO" id="GO:0005886">
    <property type="term" value="C:plasma membrane"/>
    <property type="evidence" value="ECO:0007669"/>
    <property type="project" value="UniProtKB-SubCell"/>
</dbReference>
<dbReference type="PROSITE" id="PS50928">
    <property type="entry name" value="ABC_TM1"/>
    <property type="match status" value="1"/>
</dbReference>
<keyword evidence="7 9" id="KW-1133">Transmembrane helix</keyword>
<dbReference type="CDD" id="cd06261">
    <property type="entry name" value="TM_PBP2"/>
    <property type="match status" value="1"/>
</dbReference>
<feature type="transmembrane region" description="Helical" evidence="9">
    <location>
        <begin position="105"/>
        <end position="124"/>
    </location>
</feature>
<dbReference type="EMBL" id="UINC01053727">
    <property type="protein sequence ID" value="SVB70605.1"/>
    <property type="molecule type" value="Genomic_DNA"/>
</dbReference>
<evidence type="ECO:0000256" key="1">
    <source>
        <dbReference type="ARBA" id="ARBA00004651"/>
    </source>
</evidence>
<evidence type="ECO:0000256" key="9">
    <source>
        <dbReference type="SAM" id="Phobius"/>
    </source>
</evidence>
<evidence type="ECO:0000256" key="3">
    <source>
        <dbReference type="ARBA" id="ARBA00022448"/>
    </source>
</evidence>
<keyword evidence="8 9" id="KW-0472">Membrane</keyword>
<dbReference type="InterPro" id="IPR050901">
    <property type="entry name" value="BP-dep_ABC_trans_perm"/>
</dbReference>
<dbReference type="SUPFAM" id="SSF161098">
    <property type="entry name" value="MetI-like"/>
    <property type="match status" value="1"/>
</dbReference>
<evidence type="ECO:0000256" key="8">
    <source>
        <dbReference type="ARBA" id="ARBA00023136"/>
    </source>
</evidence>
<reference evidence="11" key="1">
    <citation type="submission" date="2018-05" db="EMBL/GenBank/DDBJ databases">
        <authorList>
            <person name="Lanie J.A."/>
            <person name="Ng W.-L."/>
            <person name="Kazmierczak K.M."/>
            <person name="Andrzejewski T.M."/>
            <person name="Davidsen T.M."/>
            <person name="Wayne K.J."/>
            <person name="Tettelin H."/>
            <person name="Glass J.I."/>
            <person name="Rusch D."/>
            <person name="Podicherti R."/>
            <person name="Tsui H.-C.T."/>
            <person name="Winkler M.E."/>
        </authorList>
    </citation>
    <scope>NUCLEOTIDE SEQUENCE</scope>
</reference>
<evidence type="ECO:0000256" key="4">
    <source>
        <dbReference type="ARBA" id="ARBA00022475"/>
    </source>
</evidence>